<dbReference type="Proteomes" id="UP001215280">
    <property type="component" value="Unassembled WGS sequence"/>
</dbReference>
<gene>
    <name evidence="2" type="ORF">DFH07DRAFT_766716</name>
</gene>
<accession>A0AAD7K1U9</accession>
<feature type="region of interest" description="Disordered" evidence="1">
    <location>
        <begin position="272"/>
        <end position="362"/>
    </location>
</feature>
<dbReference type="AlphaFoldDB" id="A0AAD7K1U9"/>
<protein>
    <submittedName>
        <fullName evidence="2">Uncharacterized protein</fullName>
    </submittedName>
</protein>
<proteinExistence type="predicted"/>
<feature type="region of interest" description="Disordered" evidence="1">
    <location>
        <begin position="109"/>
        <end position="162"/>
    </location>
</feature>
<feature type="compositionally biased region" description="Basic and acidic residues" evidence="1">
    <location>
        <begin position="9"/>
        <end position="21"/>
    </location>
</feature>
<sequence>MTRSGYMEHATRGHRESDAVAGGHERRLGLGLGHVASRSSNIPSPQPPSAGTALLLRVGLGRPWPKRKLEAIQQVKPSVQPKVIEDRGAIALNDRWANRPKRMRWRKGLEIRTDTREGGTECRDGATGGSSMSTTRAIPERSVPRRGSQLARSTKSSARPRDPRLCTCCTAGTVRNACGIQGSRNVRAAWSGEYSSDPRSPQGCRGRPAGNEARVQDGQQELRVECTILMAVDRTERGHGKAAVAREVEGQLVDLARMVLRRYSKRGWRRIDGGSMSSQNTELVHVQPGMGSRAREARDCRDTMRENPRRSVSRGTGRAGANGEAQNAETELPSAAQRLQPECARSGKQSTHPAPSWEPRRQRCFLEHPKRLKSRARFREHRNRDGDGVIIQLYGLYALRRFGALECSVDNGARMELKSGLTDSTSRRAIDDNCHREPETQIQNWIKFRAKSGRESKSHIQRTKKKMIRVGRYGSASTAAGSCCSTTESSPAADCTSGKLPAISQLIETSKDQSLREGAWSERNGASRSTFCSVGRSKIGAVDDAAVETSAKDSATYKDSRKACANSDAAKRVHRGINEEINAVAPLAGACHGILYAHGRVAQSRRRMGQVNADEHLLDVPRAQAGVGGGTRRRLKPRVASSSSSFGAGAIHYLLPDIATKA</sequence>
<organism evidence="2 3">
    <name type="scientific">Mycena maculata</name>
    <dbReference type="NCBI Taxonomy" id="230809"/>
    <lineage>
        <taxon>Eukaryota</taxon>
        <taxon>Fungi</taxon>
        <taxon>Dikarya</taxon>
        <taxon>Basidiomycota</taxon>
        <taxon>Agaricomycotina</taxon>
        <taxon>Agaricomycetes</taxon>
        <taxon>Agaricomycetidae</taxon>
        <taxon>Agaricales</taxon>
        <taxon>Marasmiineae</taxon>
        <taxon>Mycenaceae</taxon>
        <taxon>Mycena</taxon>
    </lineage>
</organism>
<feature type="compositionally biased region" description="Basic and acidic residues" evidence="1">
    <location>
        <begin position="293"/>
        <end position="309"/>
    </location>
</feature>
<feature type="compositionally biased region" description="Basic and acidic residues" evidence="1">
    <location>
        <begin position="109"/>
        <end position="124"/>
    </location>
</feature>
<reference evidence="2" key="1">
    <citation type="submission" date="2023-03" db="EMBL/GenBank/DDBJ databases">
        <title>Massive genome expansion in bonnet fungi (Mycena s.s.) driven by repeated elements and novel gene families across ecological guilds.</title>
        <authorList>
            <consortium name="Lawrence Berkeley National Laboratory"/>
            <person name="Harder C.B."/>
            <person name="Miyauchi S."/>
            <person name="Viragh M."/>
            <person name="Kuo A."/>
            <person name="Thoen E."/>
            <person name="Andreopoulos B."/>
            <person name="Lu D."/>
            <person name="Skrede I."/>
            <person name="Drula E."/>
            <person name="Henrissat B."/>
            <person name="Morin E."/>
            <person name="Kohler A."/>
            <person name="Barry K."/>
            <person name="LaButti K."/>
            <person name="Morin E."/>
            <person name="Salamov A."/>
            <person name="Lipzen A."/>
            <person name="Mereny Z."/>
            <person name="Hegedus B."/>
            <person name="Baldrian P."/>
            <person name="Stursova M."/>
            <person name="Weitz H."/>
            <person name="Taylor A."/>
            <person name="Grigoriev I.V."/>
            <person name="Nagy L.G."/>
            <person name="Martin F."/>
            <person name="Kauserud H."/>
        </authorList>
    </citation>
    <scope>NUCLEOTIDE SEQUENCE</scope>
    <source>
        <strain evidence="2">CBHHK188m</strain>
    </source>
</reference>
<comment type="caution">
    <text evidence="2">The sequence shown here is derived from an EMBL/GenBank/DDBJ whole genome shotgun (WGS) entry which is preliminary data.</text>
</comment>
<evidence type="ECO:0000313" key="3">
    <source>
        <dbReference type="Proteomes" id="UP001215280"/>
    </source>
</evidence>
<keyword evidence="3" id="KW-1185">Reference proteome</keyword>
<feature type="region of interest" description="Disordered" evidence="1">
    <location>
        <begin position="191"/>
        <end position="216"/>
    </location>
</feature>
<feature type="region of interest" description="Disordered" evidence="1">
    <location>
        <begin position="1"/>
        <end position="21"/>
    </location>
</feature>
<name>A0AAD7K1U9_9AGAR</name>
<evidence type="ECO:0000256" key="1">
    <source>
        <dbReference type="SAM" id="MobiDB-lite"/>
    </source>
</evidence>
<evidence type="ECO:0000313" key="2">
    <source>
        <dbReference type="EMBL" id="KAJ7776518.1"/>
    </source>
</evidence>
<dbReference type="EMBL" id="JARJLG010000012">
    <property type="protein sequence ID" value="KAJ7776518.1"/>
    <property type="molecule type" value="Genomic_DNA"/>
</dbReference>